<evidence type="ECO:0000256" key="13">
    <source>
        <dbReference type="ARBA" id="ARBA00044544"/>
    </source>
</evidence>
<dbReference type="SUPFAM" id="SSF56655">
    <property type="entry name" value="Carbohydrate phosphatase"/>
    <property type="match status" value="1"/>
</dbReference>
<keyword evidence="6" id="KW-0378">Hydrolase</keyword>
<evidence type="ECO:0000256" key="15">
    <source>
        <dbReference type="PIRSR" id="PIRSR600760-2"/>
    </source>
</evidence>
<proteinExistence type="inferred from homology"/>
<dbReference type="GO" id="GO:0046854">
    <property type="term" value="P:phosphatidylinositol phosphate biosynthetic process"/>
    <property type="evidence" value="ECO:0007669"/>
    <property type="project" value="InterPro"/>
</dbReference>
<dbReference type="Proteomes" id="UP001472866">
    <property type="component" value="Chromosome 01"/>
</dbReference>
<keyword evidence="7 15" id="KW-0460">Magnesium</keyword>
<dbReference type="InterPro" id="IPR020550">
    <property type="entry name" value="Inositol_monophosphatase_CS"/>
</dbReference>
<dbReference type="InterPro" id="IPR020583">
    <property type="entry name" value="Inositol_monoP_metal-BS"/>
</dbReference>
<dbReference type="AlphaFoldDB" id="A0AAX4NY72"/>
<dbReference type="Gene3D" id="3.90.1200.10">
    <property type="match status" value="1"/>
</dbReference>
<feature type="binding site" evidence="15">
    <location>
        <position position="690"/>
    </location>
    <ligand>
        <name>Mg(2+)</name>
        <dbReference type="ChEBI" id="CHEBI:18420"/>
        <label>1</label>
        <note>catalytic</note>
    </ligand>
</feature>
<dbReference type="PROSITE" id="PS00629">
    <property type="entry name" value="IMP_1"/>
    <property type="match status" value="1"/>
</dbReference>
<reference evidence="16 17" key="1">
    <citation type="submission" date="2024-03" db="EMBL/GenBank/DDBJ databases">
        <title>Complete genome sequence of the green alga Chloropicon roscoffensis RCC1871.</title>
        <authorList>
            <person name="Lemieux C."/>
            <person name="Pombert J.-F."/>
            <person name="Otis C."/>
            <person name="Turmel M."/>
        </authorList>
    </citation>
    <scope>NUCLEOTIDE SEQUENCE [LARGE SCALE GENOMIC DNA]</scope>
    <source>
        <strain evidence="16 17">RCC1871</strain>
    </source>
</reference>
<dbReference type="Gene3D" id="3.40.190.80">
    <property type="match status" value="1"/>
</dbReference>
<evidence type="ECO:0000256" key="4">
    <source>
        <dbReference type="ARBA" id="ARBA00022671"/>
    </source>
</evidence>
<keyword evidence="5 15" id="KW-0479">Metal-binding</keyword>
<protein>
    <recommendedName>
        <fullName evidence="8">3'(2'),5'-bisphosphate nucleotidase 1</fullName>
        <ecNumber evidence="12">3.1.3.57</ecNumber>
        <ecNumber evidence="3">3.1.3.7</ecNumber>
    </recommendedName>
    <alternativeName>
        <fullName evidence="13">3'-phosphoadenosine 5'-phosphate phosphatase</fullName>
    </alternativeName>
    <alternativeName>
        <fullName evidence="9">Bisphosphate 3'-nucleotidase 1</fullName>
    </alternativeName>
    <alternativeName>
        <fullName evidence="14">Inositol-polyphosphate 1-phosphatase</fullName>
    </alternativeName>
</protein>
<evidence type="ECO:0000256" key="2">
    <source>
        <dbReference type="ARBA" id="ARBA00009759"/>
    </source>
</evidence>
<dbReference type="GO" id="GO:0004441">
    <property type="term" value="F:inositol-1,4-bisphosphate 1-phosphatase activity"/>
    <property type="evidence" value="ECO:0007669"/>
    <property type="project" value="UniProtKB-EC"/>
</dbReference>
<evidence type="ECO:0000313" key="17">
    <source>
        <dbReference type="Proteomes" id="UP001472866"/>
    </source>
</evidence>
<evidence type="ECO:0000256" key="6">
    <source>
        <dbReference type="ARBA" id="ARBA00022801"/>
    </source>
</evidence>
<dbReference type="EC" id="3.1.3.57" evidence="12"/>
<dbReference type="InterPro" id="IPR000760">
    <property type="entry name" value="Inositol_monophosphatase-like"/>
</dbReference>
<keyword evidence="17" id="KW-1185">Reference proteome</keyword>
<evidence type="ECO:0000256" key="9">
    <source>
        <dbReference type="ARBA" id="ARBA00041815"/>
    </source>
</evidence>
<accession>A0AAX4NY72</accession>
<sequence>MKWAAPRGVHLAMAGEGTRSPGLAIGAREAQWVAKLLHLPAEPVLESIESSKAINQKASTCLPLSLGDGRFLFLKKGSAEHLDEKRRWRTGKSLSAEHAFYTRALPCLSRGSAGLPLVPRCLGSWTSRTGDLELASESQRLGEELGIEGELLLLLEDARHVADGEVLGQVGPSPGGMTSSQARAAVRWLARFHKTFSGSPSQDLDVWPQGGYWSYAKRVVVSQGAGQKLPVDTTSRRIGEEWEGLVERLGDSAPELRDVRVFGLPFDEALGESAGSLSRILARGCLEEHRRCLLHGDYKAANIFVGEDGDSATAVDFQWSGWGLPGVDLAYFLCTSLNESALGEVDELASVYFEEFGGESGSFSFELDVSIADYVRYLVADMWSNLDSEKIDENRLCSNVGMHKRSLKHLTKVVMLGARSLENLYGNAGEASTRRTLARLFTCVVKLAQMAGDIVAASWAGRGTIGVTNKGYEGDFDPQTEADVAAERLIVGVLSQLFPEIMLIGEEGESSDRDEENVENALRELDGALKDIAPWEIQLPPKVDLKRDVTVWIDPLDGTKEFLRGDQQGVTTLIGVAIAGTPVFGAVCSPFSERGRTVWGGLGVGGAYEQGREEVMGTARPLLPPPSPRRDGLKRIVTTRSHGNAAIEEAAKELGGETLKLGGAGRKILMLLDGTADSYVFPSKGTKRWDTCAGEALLLALGGKLLKATDGTPYSYDAESAKDPYNDEGLVASIHDLEDSCRACRKAKL</sequence>
<dbReference type="InterPro" id="IPR004119">
    <property type="entry name" value="EcKL"/>
</dbReference>
<dbReference type="InterPro" id="IPR011009">
    <property type="entry name" value="Kinase-like_dom_sf"/>
</dbReference>
<comment type="similarity">
    <text evidence="2">Belongs to the inositol monophosphatase superfamily.</text>
</comment>
<keyword evidence="4" id="KW-0452">Lithium</keyword>
<feature type="binding site" evidence="15">
    <location>
        <position position="506"/>
    </location>
    <ligand>
        <name>Mg(2+)</name>
        <dbReference type="ChEBI" id="CHEBI:18420"/>
        <label>1</label>
        <note>catalytic</note>
    </ligand>
</feature>
<dbReference type="GO" id="GO:0008441">
    <property type="term" value="F:3'(2'),5'-bisphosphate nucleotidase activity"/>
    <property type="evidence" value="ECO:0007669"/>
    <property type="project" value="UniProtKB-EC"/>
</dbReference>
<dbReference type="PANTHER" id="PTHR43028">
    <property type="entry name" value="3'(2'),5'-BISPHOSPHATE NUCLEOTIDASE 1"/>
    <property type="match status" value="1"/>
</dbReference>
<evidence type="ECO:0000256" key="1">
    <source>
        <dbReference type="ARBA" id="ARBA00001946"/>
    </source>
</evidence>
<gene>
    <name evidence="16" type="ORF">HKI87_01g03770</name>
</gene>
<evidence type="ECO:0000256" key="11">
    <source>
        <dbReference type="ARBA" id="ARBA00044478"/>
    </source>
</evidence>
<dbReference type="Pfam" id="PF00459">
    <property type="entry name" value="Inositol_P"/>
    <property type="match status" value="1"/>
</dbReference>
<evidence type="ECO:0000256" key="8">
    <source>
        <dbReference type="ARBA" id="ARBA00040342"/>
    </source>
</evidence>
<evidence type="ECO:0000256" key="14">
    <source>
        <dbReference type="ARBA" id="ARBA00044554"/>
    </source>
</evidence>
<feature type="binding site" evidence="15">
    <location>
        <position position="554"/>
    </location>
    <ligand>
        <name>Mg(2+)</name>
        <dbReference type="ChEBI" id="CHEBI:18420"/>
        <label>1</label>
        <note>catalytic</note>
    </ligand>
</feature>
<name>A0AAX4NY72_9CHLO</name>
<dbReference type="Pfam" id="PF02958">
    <property type="entry name" value="EcKL"/>
    <property type="match status" value="1"/>
</dbReference>
<evidence type="ECO:0000256" key="3">
    <source>
        <dbReference type="ARBA" id="ARBA00012633"/>
    </source>
</evidence>
<evidence type="ECO:0000256" key="5">
    <source>
        <dbReference type="ARBA" id="ARBA00022723"/>
    </source>
</evidence>
<dbReference type="EC" id="3.1.3.7" evidence="3"/>
<comment type="catalytic activity">
    <reaction evidence="11">
        <text>1D-myo-inositol 1,4-bisphosphate + H2O = 1D-myo-inositol 4-phosphate + phosphate</text>
        <dbReference type="Rhea" id="RHEA:15553"/>
        <dbReference type="ChEBI" id="CHEBI:15377"/>
        <dbReference type="ChEBI" id="CHEBI:43474"/>
        <dbReference type="ChEBI" id="CHEBI:58282"/>
        <dbReference type="ChEBI" id="CHEBI:58469"/>
        <dbReference type="EC" id="3.1.3.57"/>
    </reaction>
    <physiologicalReaction direction="left-to-right" evidence="11">
        <dbReference type="Rhea" id="RHEA:15554"/>
    </physiologicalReaction>
</comment>
<dbReference type="InterPro" id="IPR050725">
    <property type="entry name" value="CysQ/Inositol_MonoPase"/>
</dbReference>
<dbReference type="GO" id="GO:0005737">
    <property type="term" value="C:cytoplasm"/>
    <property type="evidence" value="ECO:0007669"/>
    <property type="project" value="UniProtKB-ARBA"/>
</dbReference>
<dbReference type="FunFam" id="3.30.540.10:FF:000012">
    <property type="entry name" value="Blast:Putative inositol monophosphatase 3"/>
    <property type="match status" value="1"/>
</dbReference>
<dbReference type="Gene3D" id="3.30.540.10">
    <property type="entry name" value="Fructose-1,6-Bisphosphatase, subunit A, domain 1"/>
    <property type="match status" value="1"/>
</dbReference>
<evidence type="ECO:0000256" key="7">
    <source>
        <dbReference type="ARBA" id="ARBA00022842"/>
    </source>
</evidence>
<evidence type="ECO:0000256" key="12">
    <source>
        <dbReference type="ARBA" id="ARBA00044519"/>
    </source>
</evidence>
<dbReference type="GO" id="GO:0046872">
    <property type="term" value="F:metal ion binding"/>
    <property type="evidence" value="ECO:0007669"/>
    <property type="project" value="UniProtKB-KW"/>
</dbReference>
<feature type="binding site" evidence="15">
    <location>
        <position position="557"/>
    </location>
    <ligand>
        <name>Mg(2+)</name>
        <dbReference type="ChEBI" id="CHEBI:18420"/>
        <label>1</label>
        <note>catalytic</note>
    </ligand>
</feature>
<dbReference type="PROSITE" id="PS00630">
    <property type="entry name" value="IMP_2"/>
    <property type="match status" value="1"/>
</dbReference>
<dbReference type="PANTHER" id="PTHR43028:SF5">
    <property type="entry name" value="3'(2'),5'-BISPHOSPHATE NUCLEOTIDASE 1"/>
    <property type="match status" value="1"/>
</dbReference>
<dbReference type="SUPFAM" id="SSF56112">
    <property type="entry name" value="Protein kinase-like (PK-like)"/>
    <property type="match status" value="1"/>
</dbReference>
<comment type="cofactor">
    <cofactor evidence="1 15">
        <name>Mg(2+)</name>
        <dbReference type="ChEBI" id="CHEBI:18420"/>
    </cofactor>
</comment>
<dbReference type="EMBL" id="CP151501">
    <property type="protein sequence ID" value="WZN58853.1"/>
    <property type="molecule type" value="Genomic_DNA"/>
</dbReference>
<organism evidence="16 17">
    <name type="scientific">Chloropicon roscoffensis</name>
    <dbReference type="NCBI Taxonomy" id="1461544"/>
    <lineage>
        <taxon>Eukaryota</taxon>
        <taxon>Viridiplantae</taxon>
        <taxon>Chlorophyta</taxon>
        <taxon>Chloropicophyceae</taxon>
        <taxon>Chloropicales</taxon>
        <taxon>Chloropicaceae</taxon>
        <taxon>Chloropicon</taxon>
    </lineage>
</organism>
<evidence type="ECO:0000256" key="10">
    <source>
        <dbReference type="ARBA" id="ARBA00044465"/>
    </source>
</evidence>
<comment type="catalytic activity">
    <reaction evidence="10">
        <text>1D-myo-inositol 1,3,4-trisphosphate + H2O = 1D-myo-inositol 3,4-bisphosphate + phosphate</text>
        <dbReference type="Rhea" id="RHEA:70319"/>
        <dbReference type="ChEBI" id="CHEBI:15377"/>
        <dbReference type="ChEBI" id="CHEBI:43474"/>
        <dbReference type="ChEBI" id="CHEBI:58414"/>
        <dbReference type="ChEBI" id="CHEBI:83241"/>
    </reaction>
    <physiologicalReaction direction="left-to-right" evidence="10">
        <dbReference type="Rhea" id="RHEA:70320"/>
    </physiologicalReaction>
</comment>
<dbReference type="PRINTS" id="PR00377">
    <property type="entry name" value="IMPHPHTASES"/>
</dbReference>
<feature type="binding site" evidence="15">
    <location>
        <position position="556"/>
    </location>
    <ligand>
        <name>Mg(2+)</name>
        <dbReference type="ChEBI" id="CHEBI:18420"/>
        <label>1</label>
        <note>catalytic</note>
    </ligand>
</feature>
<evidence type="ECO:0000313" key="16">
    <source>
        <dbReference type="EMBL" id="WZN58853.1"/>
    </source>
</evidence>